<dbReference type="Pfam" id="PF11807">
    <property type="entry name" value="UstYa"/>
    <property type="match status" value="1"/>
</dbReference>
<keyword evidence="4" id="KW-1185">Reference proteome</keyword>
<dbReference type="AlphaFoldDB" id="A0AAD6HX65"/>
<dbReference type="EMBL" id="JAQJAN010000001">
    <property type="protein sequence ID" value="KAJ5741019.1"/>
    <property type="molecule type" value="Genomic_DNA"/>
</dbReference>
<protein>
    <submittedName>
        <fullName evidence="3">Uncharacterized protein</fullName>
    </submittedName>
</protein>
<proteinExistence type="inferred from homology"/>
<keyword evidence="2" id="KW-0812">Transmembrane</keyword>
<evidence type="ECO:0000256" key="1">
    <source>
        <dbReference type="ARBA" id="ARBA00035112"/>
    </source>
</evidence>
<keyword evidence="2" id="KW-1133">Transmembrane helix</keyword>
<comment type="caution">
    <text evidence="3">The sequence shown here is derived from an EMBL/GenBank/DDBJ whole genome shotgun (WGS) entry which is preliminary data.</text>
</comment>
<feature type="transmembrane region" description="Helical" evidence="2">
    <location>
        <begin position="12"/>
        <end position="33"/>
    </location>
</feature>
<sequence length="92" mass="10605">MALVLAPRVIFHYVLSVLSCAAAVCLLALSFLLRLDGTICDNRFYSWSPAEHVISYHWEFFNNTPFFTEDAFFKLEVAADLEQAWAEFLPRQ</sequence>
<dbReference type="InterPro" id="IPR021765">
    <property type="entry name" value="UstYa-like"/>
</dbReference>
<organism evidence="3 4">
    <name type="scientific">Penicillium malachiteum</name>
    <dbReference type="NCBI Taxonomy" id="1324776"/>
    <lineage>
        <taxon>Eukaryota</taxon>
        <taxon>Fungi</taxon>
        <taxon>Dikarya</taxon>
        <taxon>Ascomycota</taxon>
        <taxon>Pezizomycotina</taxon>
        <taxon>Eurotiomycetes</taxon>
        <taxon>Eurotiomycetidae</taxon>
        <taxon>Eurotiales</taxon>
        <taxon>Aspergillaceae</taxon>
        <taxon>Penicillium</taxon>
    </lineage>
</organism>
<dbReference type="GO" id="GO:0043386">
    <property type="term" value="P:mycotoxin biosynthetic process"/>
    <property type="evidence" value="ECO:0007669"/>
    <property type="project" value="InterPro"/>
</dbReference>
<accession>A0AAD6HX65</accession>
<evidence type="ECO:0000313" key="3">
    <source>
        <dbReference type="EMBL" id="KAJ5741019.1"/>
    </source>
</evidence>
<evidence type="ECO:0000256" key="2">
    <source>
        <dbReference type="SAM" id="Phobius"/>
    </source>
</evidence>
<dbReference type="Proteomes" id="UP001215712">
    <property type="component" value="Unassembled WGS sequence"/>
</dbReference>
<comment type="similarity">
    <text evidence="1">Belongs to the ustYa family.</text>
</comment>
<reference evidence="3" key="1">
    <citation type="journal article" date="2023" name="IMA Fungus">
        <title>Comparative genomic study of the Penicillium genus elucidates a diverse pangenome and 15 lateral gene transfer events.</title>
        <authorList>
            <person name="Petersen C."/>
            <person name="Sorensen T."/>
            <person name="Nielsen M.R."/>
            <person name="Sondergaard T.E."/>
            <person name="Sorensen J.L."/>
            <person name="Fitzpatrick D.A."/>
            <person name="Frisvad J.C."/>
            <person name="Nielsen K.L."/>
        </authorList>
    </citation>
    <scope>NUCLEOTIDE SEQUENCE</scope>
    <source>
        <strain evidence="3">IBT 17514</strain>
    </source>
</reference>
<name>A0AAD6HX65_9EURO</name>
<reference evidence="3" key="2">
    <citation type="submission" date="2023-01" db="EMBL/GenBank/DDBJ databases">
        <authorList>
            <person name="Petersen C."/>
        </authorList>
    </citation>
    <scope>NUCLEOTIDE SEQUENCE</scope>
    <source>
        <strain evidence="3">IBT 17514</strain>
    </source>
</reference>
<keyword evidence="2" id="KW-0472">Membrane</keyword>
<evidence type="ECO:0000313" key="4">
    <source>
        <dbReference type="Proteomes" id="UP001215712"/>
    </source>
</evidence>
<gene>
    <name evidence="3" type="ORF">N7493_000891</name>
</gene>